<accession>A0ABU7BME9</accession>
<comment type="caution">
    <text evidence="1">The sequence shown here is derived from an EMBL/GenBank/DDBJ whole genome shotgun (WGS) entry which is preliminary data.</text>
</comment>
<dbReference type="Proteomes" id="UP001345963">
    <property type="component" value="Unassembled WGS sequence"/>
</dbReference>
<keyword evidence="2" id="KW-1185">Reference proteome</keyword>
<name>A0ABU7BME9_9TELE</name>
<evidence type="ECO:0000313" key="2">
    <source>
        <dbReference type="Proteomes" id="UP001345963"/>
    </source>
</evidence>
<protein>
    <submittedName>
        <fullName evidence="1">Uncharacterized protein</fullName>
    </submittedName>
</protein>
<gene>
    <name evidence="1" type="ORF">ATANTOWER_014213</name>
</gene>
<proteinExistence type="predicted"/>
<evidence type="ECO:0000313" key="1">
    <source>
        <dbReference type="EMBL" id="MED6250889.1"/>
    </source>
</evidence>
<reference evidence="1 2" key="1">
    <citation type="submission" date="2021-07" db="EMBL/GenBank/DDBJ databases">
        <authorList>
            <person name="Palmer J.M."/>
        </authorList>
    </citation>
    <scope>NUCLEOTIDE SEQUENCE [LARGE SCALE GENOMIC DNA]</scope>
    <source>
        <strain evidence="1 2">AT_MEX2019</strain>
        <tissue evidence="1">Muscle</tissue>
    </source>
</reference>
<dbReference type="EMBL" id="JAHUTI010059305">
    <property type="protein sequence ID" value="MED6250889.1"/>
    <property type="molecule type" value="Genomic_DNA"/>
</dbReference>
<sequence>MSATTCFLTPVRVLVTQRMEAAEKFMTLEDSCPPSKTASSLPPSLWTALLCSLPYTLNLPQDSAAFPSFVHSLCSDQHQPAVRGPGGRRPPTIQLSFKLQVAFFDSSQSGNGQREERRHAAKS</sequence>
<organism evidence="1 2">
    <name type="scientific">Ataeniobius toweri</name>
    <dbReference type="NCBI Taxonomy" id="208326"/>
    <lineage>
        <taxon>Eukaryota</taxon>
        <taxon>Metazoa</taxon>
        <taxon>Chordata</taxon>
        <taxon>Craniata</taxon>
        <taxon>Vertebrata</taxon>
        <taxon>Euteleostomi</taxon>
        <taxon>Actinopterygii</taxon>
        <taxon>Neopterygii</taxon>
        <taxon>Teleostei</taxon>
        <taxon>Neoteleostei</taxon>
        <taxon>Acanthomorphata</taxon>
        <taxon>Ovalentaria</taxon>
        <taxon>Atherinomorphae</taxon>
        <taxon>Cyprinodontiformes</taxon>
        <taxon>Goodeidae</taxon>
        <taxon>Ataeniobius</taxon>
    </lineage>
</organism>